<dbReference type="EMBL" id="JAAIWN010000017">
    <property type="protein sequence ID" value="NEY81597.1"/>
    <property type="molecule type" value="Genomic_DNA"/>
</dbReference>
<dbReference type="Gene3D" id="3.30.70.1950">
    <property type="match status" value="1"/>
</dbReference>
<evidence type="ECO:0000313" key="4">
    <source>
        <dbReference type="EMBL" id="MBA4537340.1"/>
    </source>
</evidence>
<evidence type="ECO:0000256" key="1">
    <source>
        <dbReference type="ARBA" id="ARBA00005397"/>
    </source>
</evidence>
<comment type="subunit">
    <text evidence="2">Homodimer.</text>
</comment>
<organism evidence="5 6">
    <name type="scientific">Bacillus aquiflavi</name>
    <dbReference type="NCBI Taxonomy" id="2672567"/>
    <lineage>
        <taxon>Bacteria</taxon>
        <taxon>Bacillati</taxon>
        <taxon>Bacillota</taxon>
        <taxon>Bacilli</taxon>
        <taxon>Bacillales</taxon>
        <taxon>Bacillaceae</taxon>
        <taxon>Bacillus</taxon>
    </lineage>
</organism>
<dbReference type="PANTHER" id="PTHR39161">
    <property type="entry name" value="ADAPTER PROTEIN MECA"/>
    <property type="match status" value="1"/>
</dbReference>
<dbReference type="PIRSF" id="PIRSF029008">
    <property type="entry name" value="MecA"/>
    <property type="match status" value="1"/>
</dbReference>
<evidence type="ECO:0000256" key="2">
    <source>
        <dbReference type="ARBA" id="ARBA00011738"/>
    </source>
</evidence>
<name>A0A6B3VZB6_9BACI</name>
<dbReference type="InterPro" id="IPR008681">
    <property type="entry name" value="Neg-reg_MecA"/>
</dbReference>
<evidence type="ECO:0000313" key="5">
    <source>
        <dbReference type="EMBL" id="NEY81597.1"/>
    </source>
</evidence>
<comment type="similarity">
    <text evidence="1">Belongs to the MecA family.</text>
</comment>
<dbReference type="Proteomes" id="UP000570010">
    <property type="component" value="Unassembled WGS sequence"/>
</dbReference>
<reference evidence="5 6" key="1">
    <citation type="submission" date="2020-02" db="EMBL/GenBank/DDBJ databases">
        <title>Bacillus aquiflavi sp. nov., isolated from yellow water of strong flavor Chinese baijiu in Yibin region of China.</title>
        <authorList>
            <person name="Xie J."/>
        </authorList>
    </citation>
    <scope>NUCLEOTIDE SEQUENCE [LARGE SCALE GENOMIC DNA]</scope>
    <source>
        <strain evidence="5 6">3H-10</strain>
    </source>
</reference>
<dbReference type="Proteomes" id="UP000472971">
    <property type="component" value="Unassembled WGS sequence"/>
</dbReference>
<dbReference type="AlphaFoldDB" id="A0A6B3VZB6"/>
<proteinExistence type="inferred from homology"/>
<accession>A0A6B3VZB6</accession>
<keyword evidence="6" id="KW-1185">Reference proteome</keyword>
<dbReference type="PANTHER" id="PTHR39161:SF2">
    <property type="entry name" value="ADAPTER PROTEIN MECA 2"/>
    <property type="match status" value="1"/>
</dbReference>
<evidence type="ECO:0000256" key="3">
    <source>
        <dbReference type="ARBA" id="ARBA00023287"/>
    </source>
</evidence>
<dbReference type="GO" id="GO:0030420">
    <property type="term" value="P:establishment of competence for transformation"/>
    <property type="evidence" value="ECO:0007669"/>
    <property type="project" value="UniProtKB-KW"/>
</dbReference>
<sequence>MRLERLMNNKIKIFLTSDDLSERGLSKEDIWKDSLKWRQLFHEMLEEASKELGIDFQGSITVEIFSLQAQGMIMIVTLQEVNDEKELLDGFIDMEVTVEGNDDILFEFESIEHLIQLAHRLFPLNIIGGTLFSLNGRFYLYFDNHTINDLEKTISLLAEYGDPSIISIHRMKEYGKEIITNKTIQTLVHYFKDSI</sequence>
<keyword evidence="3" id="KW-0178">Competence</keyword>
<evidence type="ECO:0000313" key="6">
    <source>
        <dbReference type="Proteomes" id="UP000472971"/>
    </source>
</evidence>
<evidence type="ECO:0000313" key="7">
    <source>
        <dbReference type="Proteomes" id="UP000570010"/>
    </source>
</evidence>
<dbReference type="InterPro" id="IPR038471">
    <property type="entry name" value="MecA_C_sf"/>
</dbReference>
<comment type="caution">
    <text evidence="5">The sequence shown here is derived from an EMBL/GenBank/DDBJ whole genome shotgun (WGS) entry which is preliminary data.</text>
</comment>
<reference evidence="4 7" key="2">
    <citation type="submission" date="2020-07" db="EMBL/GenBank/DDBJ databases">
        <authorList>
            <person name="Feng H."/>
        </authorList>
    </citation>
    <scope>NUCLEOTIDE SEQUENCE [LARGE SCALE GENOMIC DNA]</scope>
    <source>
        <strain evidence="7">s-12</strain>
        <strain evidence="4">S-12</strain>
    </source>
</reference>
<gene>
    <name evidence="5" type="ORF">G4D64_08745</name>
    <name evidence="4" type="ORF">H1Z61_09345</name>
</gene>
<protein>
    <submittedName>
        <fullName evidence="5">Genetic competence negative regulator</fullName>
    </submittedName>
</protein>
<dbReference type="EMBL" id="JACEIO010000019">
    <property type="protein sequence ID" value="MBA4537340.1"/>
    <property type="molecule type" value="Genomic_DNA"/>
</dbReference>
<dbReference type="RefSeq" id="WP_163241988.1">
    <property type="nucleotide sequence ID" value="NZ_JAAIWN010000017.1"/>
</dbReference>
<dbReference type="Pfam" id="PF05389">
    <property type="entry name" value="MecA"/>
    <property type="match status" value="1"/>
</dbReference>
<dbReference type="NCBIfam" id="NF002781">
    <property type="entry name" value="PRK02899.1"/>
    <property type="match status" value="1"/>
</dbReference>